<feature type="transmembrane region" description="Helical" evidence="7">
    <location>
        <begin position="53"/>
        <end position="77"/>
    </location>
</feature>
<protein>
    <submittedName>
        <fullName evidence="9">Shikimate transporter</fullName>
    </submittedName>
</protein>
<keyword evidence="6 7" id="KW-0472">Membrane</keyword>
<evidence type="ECO:0000256" key="6">
    <source>
        <dbReference type="ARBA" id="ARBA00023136"/>
    </source>
</evidence>
<dbReference type="PANTHER" id="PTHR43045">
    <property type="entry name" value="SHIKIMATE TRANSPORTER"/>
    <property type="match status" value="1"/>
</dbReference>
<comment type="subcellular location">
    <subcellularLocation>
        <location evidence="1">Cell membrane</location>
        <topology evidence="1">Multi-pass membrane protein</topology>
    </subcellularLocation>
</comment>
<dbReference type="Proteomes" id="UP001501231">
    <property type="component" value="Unassembled WGS sequence"/>
</dbReference>
<organism evidence="9 10">
    <name type="scientific">Actinomadura vinacea</name>
    <dbReference type="NCBI Taxonomy" id="115336"/>
    <lineage>
        <taxon>Bacteria</taxon>
        <taxon>Bacillati</taxon>
        <taxon>Actinomycetota</taxon>
        <taxon>Actinomycetes</taxon>
        <taxon>Streptosporangiales</taxon>
        <taxon>Thermomonosporaceae</taxon>
        <taxon>Actinomadura</taxon>
    </lineage>
</organism>
<keyword evidence="5 7" id="KW-1133">Transmembrane helix</keyword>
<evidence type="ECO:0000313" key="9">
    <source>
        <dbReference type="EMBL" id="GAA2437246.1"/>
    </source>
</evidence>
<evidence type="ECO:0000313" key="10">
    <source>
        <dbReference type="Proteomes" id="UP001501231"/>
    </source>
</evidence>
<evidence type="ECO:0000256" key="3">
    <source>
        <dbReference type="ARBA" id="ARBA00022475"/>
    </source>
</evidence>
<feature type="transmembrane region" description="Helical" evidence="7">
    <location>
        <begin position="113"/>
        <end position="132"/>
    </location>
</feature>
<feature type="transmembrane region" description="Helical" evidence="7">
    <location>
        <begin position="189"/>
        <end position="208"/>
    </location>
</feature>
<comment type="caution">
    <text evidence="9">The sequence shown here is derived from an EMBL/GenBank/DDBJ whole genome shotgun (WGS) entry which is preliminary data.</text>
</comment>
<feature type="transmembrane region" description="Helical" evidence="7">
    <location>
        <begin position="334"/>
        <end position="354"/>
    </location>
</feature>
<reference evidence="9 10" key="1">
    <citation type="journal article" date="2019" name="Int. J. Syst. Evol. Microbiol.">
        <title>The Global Catalogue of Microorganisms (GCM) 10K type strain sequencing project: providing services to taxonomists for standard genome sequencing and annotation.</title>
        <authorList>
            <consortium name="The Broad Institute Genomics Platform"/>
            <consortium name="The Broad Institute Genome Sequencing Center for Infectious Disease"/>
            <person name="Wu L."/>
            <person name="Ma J."/>
        </authorList>
    </citation>
    <scope>NUCLEOTIDE SEQUENCE [LARGE SCALE GENOMIC DNA]</scope>
    <source>
        <strain evidence="9 10">JCM 3325</strain>
    </source>
</reference>
<evidence type="ECO:0000256" key="1">
    <source>
        <dbReference type="ARBA" id="ARBA00004651"/>
    </source>
</evidence>
<accession>A0ABN3JRG2</accession>
<keyword evidence="2" id="KW-0813">Transport</keyword>
<feature type="transmembrane region" description="Helical" evidence="7">
    <location>
        <begin position="401"/>
        <end position="423"/>
    </location>
</feature>
<feature type="transmembrane region" description="Helical" evidence="7">
    <location>
        <begin position="374"/>
        <end position="395"/>
    </location>
</feature>
<dbReference type="InterPro" id="IPR036259">
    <property type="entry name" value="MFS_trans_sf"/>
</dbReference>
<feature type="domain" description="Major facilitator superfamily (MFS) profile" evidence="8">
    <location>
        <begin position="16"/>
        <end position="428"/>
    </location>
</feature>
<evidence type="ECO:0000256" key="4">
    <source>
        <dbReference type="ARBA" id="ARBA00022692"/>
    </source>
</evidence>
<dbReference type="InterPro" id="IPR011701">
    <property type="entry name" value="MFS"/>
</dbReference>
<dbReference type="SUPFAM" id="SSF103473">
    <property type="entry name" value="MFS general substrate transporter"/>
    <property type="match status" value="1"/>
</dbReference>
<dbReference type="Gene3D" id="1.20.1250.20">
    <property type="entry name" value="MFS general substrate transporter like domains"/>
    <property type="match status" value="2"/>
</dbReference>
<dbReference type="InterPro" id="IPR020846">
    <property type="entry name" value="MFS_dom"/>
</dbReference>
<feature type="transmembrane region" description="Helical" evidence="7">
    <location>
        <begin position="255"/>
        <end position="272"/>
    </location>
</feature>
<dbReference type="RefSeq" id="WP_344593439.1">
    <property type="nucleotide sequence ID" value="NZ_BAAARW010000022.1"/>
</dbReference>
<dbReference type="EMBL" id="BAAARW010000022">
    <property type="protein sequence ID" value="GAA2437246.1"/>
    <property type="molecule type" value="Genomic_DNA"/>
</dbReference>
<evidence type="ECO:0000259" key="8">
    <source>
        <dbReference type="PROSITE" id="PS50850"/>
    </source>
</evidence>
<keyword evidence="3" id="KW-1003">Cell membrane</keyword>
<dbReference type="PANTHER" id="PTHR43045:SF1">
    <property type="entry name" value="SHIKIMATE TRANSPORTER"/>
    <property type="match status" value="1"/>
</dbReference>
<keyword evidence="10" id="KW-1185">Reference proteome</keyword>
<evidence type="ECO:0000256" key="2">
    <source>
        <dbReference type="ARBA" id="ARBA00022448"/>
    </source>
</evidence>
<keyword evidence="4 7" id="KW-0812">Transmembrane</keyword>
<proteinExistence type="predicted"/>
<feature type="transmembrane region" description="Helical" evidence="7">
    <location>
        <begin position="278"/>
        <end position="297"/>
    </location>
</feature>
<dbReference type="Pfam" id="PF07690">
    <property type="entry name" value="MFS_1"/>
    <property type="match status" value="1"/>
</dbReference>
<feature type="transmembrane region" description="Helical" evidence="7">
    <location>
        <begin position="89"/>
        <end position="107"/>
    </location>
</feature>
<evidence type="ECO:0000256" key="5">
    <source>
        <dbReference type="ARBA" id="ARBA00022989"/>
    </source>
</evidence>
<feature type="transmembrane region" description="Helical" evidence="7">
    <location>
        <begin position="309"/>
        <end position="328"/>
    </location>
</feature>
<name>A0ABN3JRG2_9ACTN</name>
<dbReference type="CDD" id="cd17369">
    <property type="entry name" value="MFS_ShiA_like"/>
    <property type="match status" value="1"/>
</dbReference>
<feature type="transmembrane region" description="Helical" evidence="7">
    <location>
        <begin position="153"/>
        <end position="177"/>
    </location>
</feature>
<sequence length="445" mass="47388">MKQVNDAAEPAGAKRAGRASMVGAIADWYDYFLYGTAAALVFGPLYFPGDDPTAGTLAAFATFAVGFFFRPVGSIFFGHFGDRIGRKRMLVVTMLLMGGASTLIGLLPTYEQIGVAAPVLLVILRAVQGFAVGGEWGGATLMAVESAPPHRKAFFGSVVQTGAYIGLLTATGAFYLFSTLLSEPAFLSWGWRIPFVASVVILAVGYWVRRGVDDTPEFRSAKADGKIRKVPLWSALRENPRSFLIVVGMRLGENVANYMVLTFAIAYATSSAGVDKNVLLIALIVTSAAALFTVPLIARYADRYGYYRVYVFGAAAGVCLAFPFFWSLDTGSTAVIITATLVVLTSAEIAMAAVQQPIFTELFDTEFRYSGAGFAYQFTAAVGGGLTPLIATWLVDAGGGSGNWAAGYMAAVCAIALVTTVAVRKRIRAIHRPEESRTRVARAPG</sequence>
<feature type="transmembrane region" description="Helical" evidence="7">
    <location>
        <begin position="28"/>
        <end position="47"/>
    </location>
</feature>
<gene>
    <name evidence="9" type="primary">shiA</name>
    <name evidence="9" type="ORF">GCM10010191_60070</name>
</gene>
<dbReference type="PROSITE" id="PS50850">
    <property type="entry name" value="MFS"/>
    <property type="match status" value="1"/>
</dbReference>
<evidence type="ECO:0000256" key="7">
    <source>
        <dbReference type="SAM" id="Phobius"/>
    </source>
</evidence>